<evidence type="ECO:0000256" key="2">
    <source>
        <dbReference type="ARBA" id="ARBA00022448"/>
    </source>
</evidence>
<keyword evidence="2" id="KW-0813">Transport</keyword>
<evidence type="ECO:0000256" key="7">
    <source>
        <dbReference type="ARBA" id="ARBA00023136"/>
    </source>
</evidence>
<evidence type="ECO:0000256" key="8">
    <source>
        <dbReference type="SAM" id="MobiDB-lite"/>
    </source>
</evidence>
<proteinExistence type="predicted"/>
<keyword evidence="7" id="KW-0472">Membrane</keyword>
<dbReference type="GeneID" id="83694441"/>
<feature type="compositionally biased region" description="Polar residues" evidence="8">
    <location>
        <begin position="135"/>
        <end position="156"/>
    </location>
</feature>
<dbReference type="PANTHER" id="PTHR33162">
    <property type="entry name" value="SEC-INDEPENDENT PROTEIN TRANSLOCASE PROTEIN TATA, CHLOROPLASTIC"/>
    <property type="match status" value="1"/>
</dbReference>
<sequence>MNFFGINGSELLVLVVLVLLLLGPEKIPEYTRSLRDWIRKLRQMAEGAKNSFKEETGTDFNDIDWAKYDPRQYDPRRIIREALAEPLDDFGASTTHLETPASKKSSSQNQPASIQHAQVSGTATGLTAGSDEDVASTQNPEDTDENPSTPFDNEAT</sequence>
<dbReference type="Pfam" id="PF02416">
    <property type="entry name" value="TatA_B_E"/>
    <property type="match status" value="1"/>
</dbReference>
<dbReference type="PANTHER" id="PTHR33162:SF1">
    <property type="entry name" value="SEC-INDEPENDENT PROTEIN TRANSLOCASE PROTEIN TATA, CHLOROPLASTIC"/>
    <property type="match status" value="1"/>
</dbReference>
<evidence type="ECO:0000256" key="6">
    <source>
        <dbReference type="ARBA" id="ARBA00023010"/>
    </source>
</evidence>
<dbReference type="GO" id="GO:0016020">
    <property type="term" value="C:membrane"/>
    <property type="evidence" value="ECO:0007669"/>
    <property type="project" value="UniProtKB-SubCell"/>
</dbReference>
<protein>
    <submittedName>
        <fullName evidence="9">Twin-arginine translocase TatA/TatE family subunit</fullName>
    </submittedName>
</protein>
<accession>A0AAJ6DCK3</accession>
<keyword evidence="6" id="KW-0811">Translocation</keyword>
<dbReference type="AlphaFoldDB" id="A0AAJ6DCK3"/>
<evidence type="ECO:0000313" key="9">
    <source>
        <dbReference type="EMBL" id="WGH93256.1"/>
    </source>
</evidence>
<dbReference type="PRINTS" id="PR01506">
    <property type="entry name" value="TATBPROTEIN"/>
</dbReference>
<dbReference type="Gene3D" id="1.20.5.3310">
    <property type="match status" value="1"/>
</dbReference>
<organism evidence="9 10">
    <name type="scientific">Auritidibacter ignavus</name>
    <dbReference type="NCBI Taxonomy" id="678932"/>
    <lineage>
        <taxon>Bacteria</taxon>
        <taxon>Bacillati</taxon>
        <taxon>Actinomycetota</taxon>
        <taxon>Actinomycetes</taxon>
        <taxon>Micrococcales</taxon>
        <taxon>Micrococcaceae</taxon>
        <taxon>Auritidibacter</taxon>
    </lineage>
</organism>
<dbReference type="RefSeq" id="WP_110098555.1">
    <property type="nucleotide sequence ID" value="NZ_CP122562.1"/>
</dbReference>
<evidence type="ECO:0000256" key="5">
    <source>
        <dbReference type="ARBA" id="ARBA00022989"/>
    </source>
</evidence>
<evidence type="ECO:0000256" key="1">
    <source>
        <dbReference type="ARBA" id="ARBA00004167"/>
    </source>
</evidence>
<keyword evidence="4" id="KW-0653">Protein transport</keyword>
<dbReference type="EMBL" id="CP122566">
    <property type="protein sequence ID" value="WGH93256.1"/>
    <property type="molecule type" value="Genomic_DNA"/>
</dbReference>
<keyword evidence="3" id="KW-0812">Transmembrane</keyword>
<comment type="subcellular location">
    <subcellularLocation>
        <location evidence="1">Membrane</location>
        <topology evidence="1">Single-pass membrane protein</topology>
    </subcellularLocation>
</comment>
<keyword evidence="10" id="KW-1185">Reference proteome</keyword>
<keyword evidence="5" id="KW-1133">Transmembrane helix</keyword>
<evidence type="ECO:0000256" key="3">
    <source>
        <dbReference type="ARBA" id="ARBA00022692"/>
    </source>
</evidence>
<name>A0AAJ6DCK3_9MICC</name>
<gene>
    <name evidence="9" type="ORF">QDX21_00070</name>
</gene>
<feature type="region of interest" description="Disordered" evidence="8">
    <location>
        <begin position="89"/>
        <end position="156"/>
    </location>
</feature>
<evidence type="ECO:0000256" key="4">
    <source>
        <dbReference type="ARBA" id="ARBA00022927"/>
    </source>
</evidence>
<dbReference type="GO" id="GO:0015031">
    <property type="term" value="P:protein transport"/>
    <property type="evidence" value="ECO:0007669"/>
    <property type="project" value="UniProtKB-KW"/>
</dbReference>
<feature type="compositionally biased region" description="Polar residues" evidence="8">
    <location>
        <begin position="92"/>
        <end position="127"/>
    </location>
</feature>
<reference evidence="9 10" key="1">
    <citation type="submission" date="2023-03" db="EMBL/GenBank/DDBJ databases">
        <title>Complete genome sequences of several Auritidibacter ignavus strains isolated from ear infections.</title>
        <authorList>
            <person name="Baehr T."/>
            <person name="Baumhoegger A.M."/>
        </authorList>
    </citation>
    <scope>NUCLEOTIDE SEQUENCE [LARGE SCALE GENOMIC DNA]</scope>
    <source>
        <strain evidence="9 10">BABAE-6</strain>
    </source>
</reference>
<dbReference type="Proteomes" id="UP001224674">
    <property type="component" value="Chromosome"/>
</dbReference>
<evidence type="ECO:0000313" key="10">
    <source>
        <dbReference type="Proteomes" id="UP001224674"/>
    </source>
</evidence>
<dbReference type="InterPro" id="IPR003369">
    <property type="entry name" value="TatA/B/E"/>
</dbReference>